<dbReference type="SUPFAM" id="SSF53448">
    <property type="entry name" value="Nucleotide-diphospho-sugar transferases"/>
    <property type="match status" value="1"/>
</dbReference>
<sequence length="400" mass="44262">MNDWIVIVMLWALPSVALLLALIAGLMFAGNLPRFTRWRGGELSPEEEAPSISVLIPARDEEAGIRETVQAVLDNTGVVLEVVVLDDGSSDSTAEIVRTMSAEDPRVRLLDGIELPAGWNGKQHACFRLAESAQYEMFLFLDADVRLTPTALQQLTRRKSQYAIRGPAEGEPIALLSAFPHQETGTLLEKLLIPMMHYILLCYLPISRMRSSTHPAYAAGCGQLFVTDRESYQRCGTHEAIRSTRHDGLKLPKVYREQSMMTDCVDGTGLATCRMYTGAVAVVRGLLKNASEGIANRRLLLPFTILLGGANILPYFTLVYALTQRGHGTLSISYGFAVLASIGAIILSHLPRWVAARKFRQSVVGAIFHPIAVFIFLLLQWIAFFNHLRGKQIAWRGRST</sequence>
<evidence type="ECO:0000259" key="2">
    <source>
        <dbReference type="Pfam" id="PF00535"/>
    </source>
</evidence>
<dbReference type="InterPro" id="IPR001173">
    <property type="entry name" value="Glyco_trans_2-like"/>
</dbReference>
<dbReference type="Pfam" id="PF00535">
    <property type="entry name" value="Glycos_transf_2"/>
    <property type="match status" value="1"/>
</dbReference>
<dbReference type="PANTHER" id="PTHR43646:SF3">
    <property type="entry name" value="SLR1566 PROTEIN"/>
    <property type="match status" value="1"/>
</dbReference>
<keyword evidence="3" id="KW-0328">Glycosyltransferase</keyword>
<dbReference type="EC" id="2.4.-.-" evidence="3"/>
<keyword evidence="1" id="KW-0812">Transmembrane</keyword>
<reference evidence="3 4" key="1">
    <citation type="journal article" date="2022" name="Syst. Appl. Microbiol.">
        <title>Rhodopirellula aestuarii sp. nov., a novel member of the genus Rhodopirellula isolated from brackish sediments collected in the Tagus River estuary, Portugal.</title>
        <authorList>
            <person name="Vitorino I.R."/>
            <person name="Klimek D."/>
            <person name="Calusinska M."/>
            <person name="Lobo-da-Cunha A."/>
            <person name="Vasconcelos V."/>
            <person name="Lage O.M."/>
        </authorList>
    </citation>
    <scope>NUCLEOTIDE SEQUENCE [LARGE SCALE GENOMIC DNA]</scope>
    <source>
        <strain evidence="3 4">ICT_H3.1</strain>
    </source>
</reference>
<keyword evidence="3" id="KW-0808">Transferase</keyword>
<evidence type="ECO:0000313" key="3">
    <source>
        <dbReference type="EMBL" id="MCM2374245.1"/>
    </source>
</evidence>
<proteinExistence type="predicted"/>
<dbReference type="GO" id="GO:0016757">
    <property type="term" value="F:glycosyltransferase activity"/>
    <property type="evidence" value="ECO:0007669"/>
    <property type="project" value="UniProtKB-KW"/>
</dbReference>
<dbReference type="Gene3D" id="3.90.550.10">
    <property type="entry name" value="Spore Coat Polysaccharide Biosynthesis Protein SpsA, Chain A"/>
    <property type="match status" value="1"/>
</dbReference>
<feature type="transmembrane region" description="Helical" evidence="1">
    <location>
        <begin position="362"/>
        <end position="383"/>
    </location>
</feature>
<dbReference type="RefSeq" id="WP_250932134.1">
    <property type="nucleotide sequence ID" value="NZ_JAMQBK010000082.1"/>
</dbReference>
<keyword evidence="4" id="KW-1185">Reference proteome</keyword>
<dbReference type="EMBL" id="JAMQBK010000082">
    <property type="protein sequence ID" value="MCM2374245.1"/>
    <property type="molecule type" value="Genomic_DNA"/>
</dbReference>
<feature type="transmembrane region" description="Helical" evidence="1">
    <location>
        <begin position="299"/>
        <end position="320"/>
    </location>
</feature>
<dbReference type="Proteomes" id="UP001202961">
    <property type="component" value="Unassembled WGS sequence"/>
</dbReference>
<organism evidence="3 4">
    <name type="scientific">Aporhodopirellula aestuarii</name>
    <dbReference type="NCBI Taxonomy" id="2950107"/>
    <lineage>
        <taxon>Bacteria</taxon>
        <taxon>Pseudomonadati</taxon>
        <taxon>Planctomycetota</taxon>
        <taxon>Planctomycetia</taxon>
        <taxon>Pirellulales</taxon>
        <taxon>Pirellulaceae</taxon>
        <taxon>Aporhodopirellula</taxon>
    </lineage>
</organism>
<dbReference type="PANTHER" id="PTHR43646">
    <property type="entry name" value="GLYCOSYLTRANSFERASE"/>
    <property type="match status" value="1"/>
</dbReference>
<comment type="caution">
    <text evidence="3">The sequence shown here is derived from an EMBL/GenBank/DDBJ whole genome shotgun (WGS) entry which is preliminary data.</text>
</comment>
<feature type="transmembrane region" description="Helical" evidence="1">
    <location>
        <begin position="332"/>
        <end position="350"/>
    </location>
</feature>
<dbReference type="InterPro" id="IPR029044">
    <property type="entry name" value="Nucleotide-diphossugar_trans"/>
</dbReference>
<evidence type="ECO:0000313" key="4">
    <source>
        <dbReference type="Proteomes" id="UP001202961"/>
    </source>
</evidence>
<feature type="transmembrane region" description="Helical" evidence="1">
    <location>
        <begin position="6"/>
        <end position="29"/>
    </location>
</feature>
<keyword evidence="1" id="KW-0472">Membrane</keyword>
<name>A0ABT0UCP8_9BACT</name>
<accession>A0ABT0UCP8</accession>
<keyword evidence="1" id="KW-1133">Transmembrane helix</keyword>
<evidence type="ECO:0000256" key="1">
    <source>
        <dbReference type="SAM" id="Phobius"/>
    </source>
</evidence>
<gene>
    <name evidence="3" type="ORF">NB063_26815</name>
</gene>
<feature type="domain" description="Glycosyltransferase 2-like" evidence="2">
    <location>
        <begin position="53"/>
        <end position="157"/>
    </location>
</feature>
<protein>
    <submittedName>
        <fullName evidence="3">Glycosyltransferase</fullName>
        <ecNumber evidence="3">2.4.-.-</ecNumber>
    </submittedName>
</protein>